<dbReference type="Proteomes" id="UP000531251">
    <property type="component" value="Unassembled WGS sequence"/>
</dbReference>
<feature type="region of interest" description="Disordered" evidence="8">
    <location>
        <begin position="42"/>
        <end position="99"/>
    </location>
</feature>
<evidence type="ECO:0000313" key="12">
    <source>
        <dbReference type="Proteomes" id="UP000531251"/>
    </source>
</evidence>
<evidence type="ECO:0000256" key="2">
    <source>
        <dbReference type="ARBA" id="ARBA00005992"/>
    </source>
</evidence>
<comment type="pathway">
    <text evidence="1 7">Cell wall biogenesis; peptidoglycan biosynthesis.</text>
</comment>
<comment type="similarity">
    <text evidence="2">Belongs to the YkuD family.</text>
</comment>
<dbReference type="PANTHER" id="PTHR41533:SF2">
    <property type="entry name" value="BLR7131 PROTEIN"/>
    <property type="match status" value="1"/>
</dbReference>
<evidence type="ECO:0000256" key="8">
    <source>
        <dbReference type="SAM" id="MobiDB-lite"/>
    </source>
</evidence>
<dbReference type="GO" id="GO:0016740">
    <property type="term" value="F:transferase activity"/>
    <property type="evidence" value="ECO:0007669"/>
    <property type="project" value="UniProtKB-KW"/>
</dbReference>
<dbReference type="EMBL" id="JAATJB010000009">
    <property type="protein sequence ID" value="NJB98616.1"/>
    <property type="molecule type" value="Genomic_DNA"/>
</dbReference>
<keyword evidence="3" id="KW-0808">Transferase</keyword>
<dbReference type="SUPFAM" id="SSF141523">
    <property type="entry name" value="L,D-transpeptidase catalytic domain-like"/>
    <property type="match status" value="1"/>
</dbReference>
<dbReference type="GO" id="GO:0009252">
    <property type="term" value="P:peptidoglycan biosynthetic process"/>
    <property type="evidence" value="ECO:0007669"/>
    <property type="project" value="UniProtKB-UniPathway"/>
</dbReference>
<dbReference type="GO" id="GO:0004180">
    <property type="term" value="F:carboxypeptidase activity"/>
    <property type="evidence" value="ECO:0007669"/>
    <property type="project" value="UniProtKB-ARBA"/>
</dbReference>
<evidence type="ECO:0000256" key="1">
    <source>
        <dbReference type="ARBA" id="ARBA00004752"/>
    </source>
</evidence>
<keyword evidence="5 7" id="KW-0573">Peptidoglycan synthesis</keyword>
<organism evidence="11 12">
    <name type="scientific">Sphingomonas trueperi</name>
    <dbReference type="NCBI Taxonomy" id="53317"/>
    <lineage>
        <taxon>Bacteria</taxon>
        <taxon>Pseudomonadati</taxon>
        <taxon>Pseudomonadota</taxon>
        <taxon>Alphaproteobacteria</taxon>
        <taxon>Sphingomonadales</taxon>
        <taxon>Sphingomonadaceae</taxon>
        <taxon>Sphingomonas</taxon>
    </lineage>
</organism>
<evidence type="ECO:0000256" key="5">
    <source>
        <dbReference type="ARBA" id="ARBA00022984"/>
    </source>
</evidence>
<dbReference type="SUPFAM" id="SSF47090">
    <property type="entry name" value="PGBD-like"/>
    <property type="match status" value="1"/>
</dbReference>
<dbReference type="InterPro" id="IPR036365">
    <property type="entry name" value="PGBD-like_sf"/>
</dbReference>
<dbReference type="InterPro" id="IPR005490">
    <property type="entry name" value="LD_TPept_cat_dom"/>
</dbReference>
<feature type="chain" id="PRO_5030967197" evidence="9">
    <location>
        <begin position="34"/>
        <end position="553"/>
    </location>
</feature>
<dbReference type="InterPro" id="IPR038063">
    <property type="entry name" value="Transpep_catalytic_dom"/>
</dbReference>
<dbReference type="PANTHER" id="PTHR41533">
    <property type="entry name" value="L,D-TRANSPEPTIDASE HI_1667-RELATED"/>
    <property type="match status" value="1"/>
</dbReference>
<keyword evidence="4 7" id="KW-0133">Cell shape</keyword>
<evidence type="ECO:0000256" key="4">
    <source>
        <dbReference type="ARBA" id="ARBA00022960"/>
    </source>
</evidence>
<evidence type="ECO:0000256" key="9">
    <source>
        <dbReference type="SAM" id="SignalP"/>
    </source>
</evidence>
<feature type="active site" description="Proton donor/acceptor" evidence="7">
    <location>
        <position position="443"/>
    </location>
</feature>
<dbReference type="UniPathway" id="UPA00219"/>
<keyword evidence="9" id="KW-0732">Signal</keyword>
<keyword evidence="12" id="KW-1185">Reference proteome</keyword>
<dbReference type="Gene3D" id="2.40.440.10">
    <property type="entry name" value="L,D-transpeptidase catalytic domain-like"/>
    <property type="match status" value="1"/>
</dbReference>
<proteinExistence type="inferred from homology"/>
<protein>
    <submittedName>
        <fullName evidence="11">Murein L,D-transpeptidase YcbB/YkuD</fullName>
    </submittedName>
</protein>
<feature type="compositionally biased region" description="Low complexity" evidence="8">
    <location>
        <begin position="58"/>
        <end position="85"/>
    </location>
</feature>
<sequence length="553" mass="59479">MDEAKKPVGTKLVLTKGVAVLALASAIASPAMAQFRLIPKPKPSPTPIAQPVATPVSQAQAPARTQAPRPAATPAQRAPQGQTPAVQTPRPTLAPPQVQPTPLAPAPIVAATPLPTLSARQIAELRQLLTDAGLSQGLRRMTSTVTLPNDSDGMARAALDYARAVHSGRLDSSDFINDWGLRPAPFDPAPGFADAVKRDRLAAWIRSLPPPYAGYDGLEKGLVAYRAILTAGGWPKLAPGPDLAKGASGARVKALRKRLAVEDKQVATSGDVFDQNLQDAVLRAQRRYGLRPTGVVSTGTLAALNVPVEARVRQIMANMERWRWLPQTLPAKRIQVNIAAAVMTVFEGDSPIASMKAVTGRPGNETPMLQSRIHSIVLNPPWNVPSGIAAKELWPKGAAYLKAHGYRVIGTGPDRRLQQESGPRSALGRYKFDFDNPYAVYLHDTPVQSGFNSYSRLDSHGCVRLEKPGPLAELLLKNDPEWQPEAIAAQLEGTKTVRVRLADADQVAVYLLYWTAFASGDGTMNFRDDPYNWDKLLAEKIESRAAVSVATAS</sequence>
<evidence type="ECO:0000256" key="7">
    <source>
        <dbReference type="PROSITE-ProRule" id="PRU01373"/>
    </source>
</evidence>
<evidence type="ECO:0000256" key="6">
    <source>
        <dbReference type="ARBA" id="ARBA00023316"/>
    </source>
</evidence>
<dbReference type="PROSITE" id="PS52029">
    <property type="entry name" value="LD_TPASE"/>
    <property type="match status" value="1"/>
</dbReference>
<accession>A0A7X5Y385</accession>
<evidence type="ECO:0000313" key="11">
    <source>
        <dbReference type="EMBL" id="NJB98616.1"/>
    </source>
</evidence>
<dbReference type="Pfam" id="PF01471">
    <property type="entry name" value="PG_binding_1"/>
    <property type="match status" value="1"/>
</dbReference>
<dbReference type="CDD" id="cd16913">
    <property type="entry name" value="YkuD_like"/>
    <property type="match status" value="1"/>
</dbReference>
<feature type="signal peptide" evidence="9">
    <location>
        <begin position="1"/>
        <end position="33"/>
    </location>
</feature>
<feature type="domain" description="L,D-TPase catalytic" evidence="10">
    <location>
        <begin position="332"/>
        <end position="499"/>
    </location>
</feature>
<evidence type="ECO:0000259" key="10">
    <source>
        <dbReference type="PROSITE" id="PS52029"/>
    </source>
</evidence>
<dbReference type="Pfam" id="PF03734">
    <property type="entry name" value="YkuD"/>
    <property type="match status" value="1"/>
</dbReference>
<reference evidence="11 12" key="1">
    <citation type="submission" date="2020-03" db="EMBL/GenBank/DDBJ databases">
        <title>Genomic Encyclopedia of Type Strains, Phase IV (KMG-IV): sequencing the most valuable type-strain genomes for metagenomic binning, comparative biology and taxonomic classification.</title>
        <authorList>
            <person name="Goeker M."/>
        </authorList>
    </citation>
    <scope>NUCLEOTIDE SEQUENCE [LARGE SCALE GENOMIC DNA]</scope>
    <source>
        <strain evidence="11 12">DSM 7225</strain>
    </source>
</reference>
<dbReference type="InterPro" id="IPR002477">
    <property type="entry name" value="Peptidoglycan-bd-like"/>
</dbReference>
<dbReference type="AlphaFoldDB" id="A0A7X5Y385"/>
<comment type="caution">
    <text evidence="11">The sequence shown here is derived from an EMBL/GenBank/DDBJ whole genome shotgun (WGS) entry which is preliminary data.</text>
</comment>
<dbReference type="GO" id="GO:0071555">
    <property type="term" value="P:cell wall organization"/>
    <property type="evidence" value="ECO:0007669"/>
    <property type="project" value="UniProtKB-UniRule"/>
</dbReference>
<dbReference type="Gene3D" id="1.10.101.10">
    <property type="entry name" value="PGBD-like superfamily/PGBD"/>
    <property type="match status" value="1"/>
</dbReference>
<dbReference type="InterPro" id="IPR045380">
    <property type="entry name" value="LD_TPept_scaffold_dom"/>
</dbReference>
<gene>
    <name evidence="11" type="ORF">GGR89_002949</name>
</gene>
<feature type="active site" description="Nucleophile" evidence="7">
    <location>
        <position position="462"/>
    </location>
</feature>
<dbReference type="Pfam" id="PF20142">
    <property type="entry name" value="Scaffold"/>
    <property type="match status" value="1"/>
</dbReference>
<keyword evidence="6 7" id="KW-0961">Cell wall biogenesis/degradation</keyword>
<dbReference type="GO" id="GO:0008360">
    <property type="term" value="P:regulation of cell shape"/>
    <property type="evidence" value="ECO:0007669"/>
    <property type="project" value="UniProtKB-UniRule"/>
</dbReference>
<name>A0A7X5Y385_9SPHN</name>
<evidence type="ECO:0000256" key="3">
    <source>
        <dbReference type="ARBA" id="ARBA00022679"/>
    </source>
</evidence>
<dbReference type="InterPro" id="IPR036366">
    <property type="entry name" value="PGBDSf"/>
</dbReference>
<dbReference type="InterPro" id="IPR052905">
    <property type="entry name" value="LD-transpeptidase_YkuD-like"/>
</dbReference>